<dbReference type="EMBL" id="BLLF01007737">
    <property type="protein sequence ID" value="GFH33091.1"/>
    <property type="molecule type" value="Genomic_DNA"/>
</dbReference>
<feature type="non-terminal residue" evidence="1">
    <location>
        <position position="1"/>
    </location>
</feature>
<evidence type="ECO:0000313" key="1">
    <source>
        <dbReference type="EMBL" id="GFH33091.1"/>
    </source>
</evidence>
<dbReference type="Proteomes" id="UP000485058">
    <property type="component" value="Unassembled WGS sequence"/>
</dbReference>
<evidence type="ECO:0000313" key="2">
    <source>
        <dbReference type="Proteomes" id="UP000485058"/>
    </source>
</evidence>
<gene>
    <name evidence="1" type="ORF">HaLaN_32409</name>
</gene>
<reference evidence="1 2" key="1">
    <citation type="submission" date="2020-02" db="EMBL/GenBank/DDBJ databases">
        <title>Draft genome sequence of Haematococcus lacustris strain NIES-144.</title>
        <authorList>
            <person name="Morimoto D."/>
            <person name="Nakagawa S."/>
            <person name="Yoshida T."/>
            <person name="Sawayama S."/>
        </authorList>
    </citation>
    <scope>NUCLEOTIDE SEQUENCE [LARGE SCALE GENOMIC DNA]</scope>
    <source>
        <strain evidence="1 2">NIES-144</strain>
    </source>
</reference>
<proteinExistence type="predicted"/>
<comment type="caution">
    <text evidence="1">The sequence shown here is derived from an EMBL/GenBank/DDBJ whole genome shotgun (WGS) entry which is preliminary data.</text>
</comment>
<dbReference type="AlphaFoldDB" id="A0A6A0ALC7"/>
<name>A0A6A0ALC7_HAELA</name>
<keyword evidence="2" id="KW-1185">Reference proteome</keyword>
<sequence length="18" mass="1993">GNLNAQQLADQMGLNYSR</sequence>
<accession>A0A6A0ALC7</accession>
<protein>
    <submittedName>
        <fullName evidence="1">Uncharacterized protein</fullName>
    </submittedName>
</protein>
<organism evidence="1 2">
    <name type="scientific">Haematococcus lacustris</name>
    <name type="common">Green alga</name>
    <name type="synonym">Haematococcus pluvialis</name>
    <dbReference type="NCBI Taxonomy" id="44745"/>
    <lineage>
        <taxon>Eukaryota</taxon>
        <taxon>Viridiplantae</taxon>
        <taxon>Chlorophyta</taxon>
        <taxon>core chlorophytes</taxon>
        <taxon>Chlorophyceae</taxon>
        <taxon>CS clade</taxon>
        <taxon>Chlamydomonadales</taxon>
        <taxon>Haematococcaceae</taxon>
        <taxon>Haematococcus</taxon>
    </lineage>
</organism>